<evidence type="ECO:0000256" key="5">
    <source>
        <dbReference type="ARBA" id="ARBA00022643"/>
    </source>
</evidence>
<evidence type="ECO:0000256" key="1">
    <source>
        <dbReference type="ARBA" id="ARBA00002121"/>
    </source>
</evidence>
<dbReference type="InterPro" id="IPR023465">
    <property type="entry name" value="Riboflavin_kinase_dom_sf"/>
</dbReference>
<dbReference type="GO" id="GO:0009231">
    <property type="term" value="P:riboflavin biosynthetic process"/>
    <property type="evidence" value="ECO:0007669"/>
    <property type="project" value="InterPro"/>
</dbReference>
<dbReference type="Pfam" id="PF06574">
    <property type="entry name" value="FAD_syn"/>
    <property type="match status" value="1"/>
</dbReference>
<keyword evidence="18" id="KW-1185">Reference proteome</keyword>
<keyword evidence="11 15" id="KW-0067">ATP-binding</keyword>
<evidence type="ECO:0000256" key="10">
    <source>
        <dbReference type="ARBA" id="ARBA00022827"/>
    </source>
</evidence>
<dbReference type="EC" id="2.7.7.2" evidence="15"/>
<dbReference type="NCBIfam" id="NF004163">
    <property type="entry name" value="PRK05627.1-6"/>
    <property type="match status" value="1"/>
</dbReference>
<keyword evidence="4 15" id="KW-0285">Flavoprotein</keyword>
<reference evidence="18" key="1">
    <citation type="submission" date="2016-11" db="EMBL/GenBank/DDBJ databases">
        <authorList>
            <person name="Varghese N."/>
            <person name="Submissions S."/>
        </authorList>
    </citation>
    <scope>NUCLEOTIDE SEQUENCE [LARGE SCALE GENOMIC DNA]</scope>
    <source>
        <strain evidence="18">DSM 9756</strain>
    </source>
</reference>
<dbReference type="SUPFAM" id="SSF82114">
    <property type="entry name" value="Riboflavin kinase-like"/>
    <property type="match status" value="1"/>
</dbReference>
<dbReference type="AlphaFoldDB" id="A0A1M4ZYD7"/>
<keyword evidence="9 15" id="KW-0418">Kinase</keyword>
<dbReference type="GO" id="GO:0005524">
    <property type="term" value="F:ATP binding"/>
    <property type="evidence" value="ECO:0007669"/>
    <property type="project" value="UniProtKB-UniRule"/>
</dbReference>
<feature type="domain" description="Riboflavin kinase" evidence="16">
    <location>
        <begin position="204"/>
        <end position="327"/>
    </location>
</feature>
<dbReference type="InterPro" id="IPR014729">
    <property type="entry name" value="Rossmann-like_a/b/a_fold"/>
</dbReference>
<dbReference type="NCBIfam" id="TIGR00083">
    <property type="entry name" value="ribF"/>
    <property type="match status" value="1"/>
</dbReference>
<comment type="catalytic activity">
    <reaction evidence="13 15">
        <text>riboflavin + ATP = FMN + ADP + H(+)</text>
        <dbReference type="Rhea" id="RHEA:14357"/>
        <dbReference type="ChEBI" id="CHEBI:15378"/>
        <dbReference type="ChEBI" id="CHEBI:30616"/>
        <dbReference type="ChEBI" id="CHEBI:57986"/>
        <dbReference type="ChEBI" id="CHEBI:58210"/>
        <dbReference type="ChEBI" id="CHEBI:456216"/>
        <dbReference type="EC" id="2.7.1.26"/>
    </reaction>
</comment>
<sequence length="337" mass="37875">MVKAFECQAHFRAESEVPKQEMKVYRDIASIQKPFRNPVITIGNFDGVHRGHRALFQHVIDWAKKLGGESVVMTFDPHPLQVLRPGNGPDFITPHARKLELIEQEGIDAAIVVPFSEDFARISAHDFVKDLLVDRIGIKGIVVGYDYRFGRGREGNIKMLRDLGARYGFQVEMVSGIELDGTVVSSTAIRHLIRDGRLHEAESLLGRPYEITGRVVKGKERGRLLGFPTANIQVESQVPPKPGVYAVEVELDGEIHWGAANFGYNPTFGDPEPSLEVHLLDFEGDLYGKELMVRFVERLRDEQRFDGPEALVAQIRKDVEEVRRVLASRRPMAVAAC</sequence>
<keyword evidence="5 15" id="KW-0288">FMN</keyword>
<dbReference type="FunFam" id="2.40.30.30:FF:000003">
    <property type="entry name" value="Riboflavin biosynthesis protein"/>
    <property type="match status" value="1"/>
</dbReference>
<evidence type="ECO:0000256" key="14">
    <source>
        <dbReference type="ARBA" id="ARBA00049494"/>
    </source>
</evidence>
<comment type="function">
    <text evidence="1">Catalyzes the phosphorylation of riboflavin to FMN followed by the adenylation of FMN to FAD.</text>
</comment>
<dbReference type="PANTHER" id="PTHR22749:SF6">
    <property type="entry name" value="RIBOFLAVIN KINASE"/>
    <property type="match status" value="1"/>
</dbReference>
<comment type="catalytic activity">
    <reaction evidence="14 15">
        <text>FMN + ATP + H(+) = FAD + diphosphate</text>
        <dbReference type="Rhea" id="RHEA:17237"/>
        <dbReference type="ChEBI" id="CHEBI:15378"/>
        <dbReference type="ChEBI" id="CHEBI:30616"/>
        <dbReference type="ChEBI" id="CHEBI:33019"/>
        <dbReference type="ChEBI" id="CHEBI:57692"/>
        <dbReference type="ChEBI" id="CHEBI:58210"/>
        <dbReference type="EC" id="2.7.7.2"/>
    </reaction>
</comment>
<evidence type="ECO:0000313" key="17">
    <source>
        <dbReference type="EMBL" id="SHF23001.1"/>
    </source>
</evidence>
<dbReference type="InterPro" id="IPR015864">
    <property type="entry name" value="FAD_synthase"/>
</dbReference>
<dbReference type="STRING" id="1121391.SAMN02745206_01574"/>
<dbReference type="EMBL" id="FQVB01000013">
    <property type="protein sequence ID" value="SHF23001.1"/>
    <property type="molecule type" value="Genomic_DNA"/>
</dbReference>
<dbReference type="CDD" id="cd02064">
    <property type="entry name" value="FAD_synthetase_N"/>
    <property type="match status" value="1"/>
</dbReference>
<dbReference type="Proteomes" id="UP000184076">
    <property type="component" value="Unassembled WGS sequence"/>
</dbReference>
<dbReference type="UniPathway" id="UPA00276">
    <property type="reaction ID" value="UER00406"/>
</dbReference>
<keyword evidence="6 15" id="KW-0808">Transferase</keyword>
<organism evidence="17 18">
    <name type="scientific">Desulfacinum infernum DSM 9756</name>
    <dbReference type="NCBI Taxonomy" id="1121391"/>
    <lineage>
        <taxon>Bacteria</taxon>
        <taxon>Pseudomonadati</taxon>
        <taxon>Thermodesulfobacteriota</taxon>
        <taxon>Syntrophobacteria</taxon>
        <taxon>Syntrophobacterales</taxon>
        <taxon>Syntrophobacteraceae</taxon>
        <taxon>Desulfacinum</taxon>
    </lineage>
</organism>
<evidence type="ECO:0000256" key="7">
    <source>
        <dbReference type="ARBA" id="ARBA00022695"/>
    </source>
</evidence>
<comment type="similarity">
    <text evidence="15">Belongs to the ribF family.</text>
</comment>
<evidence type="ECO:0000259" key="16">
    <source>
        <dbReference type="SMART" id="SM00904"/>
    </source>
</evidence>
<comment type="pathway">
    <text evidence="3 15">Cofactor biosynthesis; FMN biosynthesis; FMN from riboflavin (ATP route): step 1/1.</text>
</comment>
<evidence type="ECO:0000256" key="9">
    <source>
        <dbReference type="ARBA" id="ARBA00022777"/>
    </source>
</evidence>
<dbReference type="FunFam" id="3.40.50.620:FF:000021">
    <property type="entry name" value="Riboflavin biosynthesis protein"/>
    <property type="match status" value="1"/>
</dbReference>
<dbReference type="InterPro" id="IPR023468">
    <property type="entry name" value="Riboflavin_kinase"/>
</dbReference>
<evidence type="ECO:0000256" key="2">
    <source>
        <dbReference type="ARBA" id="ARBA00004726"/>
    </source>
</evidence>
<evidence type="ECO:0000256" key="11">
    <source>
        <dbReference type="ARBA" id="ARBA00022840"/>
    </source>
</evidence>
<dbReference type="EC" id="2.7.1.26" evidence="15"/>
<evidence type="ECO:0000256" key="13">
    <source>
        <dbReference type="ARBA" id="ARBA00047880"/>
    </source>
</evidence>
<evidence type="ECO:0000256" key="3">
    <source>
        <dbReference type="ARBA" id="ARBA00005201"/>
    </source>
</evidence>
<keyword evidence="7 15" id="KW-0548">Nucleotidyltransferase</keyword>
<protein>
    <recommendedName>
        <fullName evidence="15">Riboflavin biosynthesis protein</fullName>
    </recommendedName>
    <domain>
        <recommendedName>
            <fullName evidence="15">Riboflavin kinase</fullName>
            <ecNumber evidence="15">2.7.1.26</ecNumber>
        </recommendedName>
        <alternativeName>
            <fullName evidence="15">Flavokinase</fullName>
        </alternativeName>
    </domain>
    <domain>
        <recommendedName>
            <fullName evidence="15">FMN adenylyltransferase</fullName>
            <ecNumber evidence="15">2.7.7.2</ecNumber>
        </recommendedName>
        <alternativeName>
            <fullName evidence="15">FAD pyrophosphorylase</fullName>
        </alternativeName>
        <alternativeName>
            <fullName evidence="15">FAD synthase</fullName>
        </alternativeName>
    </domain>
</protein>
<dbReference type="SMART" id="SM00904">
    <property type="entry name" value="Flavokinase"/>
    <property type="match status" value="1"/>
</dbReference>
<dbReference type="PANTHER" id="PTHR22749">
    <property type="entry name" value="RIBOFLAVIN KINASE/FMN ADENYLYLTRANSFERASE"/>
    <property type="match status" value="1"/>
</dbReference>
<dbReference type="NCBIfam" id="NF004159">
    <property type="entry name" value="PRK05627.1-2"/>
    <property type="match status" value="1"/>
</dbReference>
<dbReference type="GO" id="GO:0008531">
    <property type="term" value="F:riboflavin kinase activity"/>
    <property type="evidence" value="ECO:0007669"/>
    <property type="project" value="UniProtKB-UniRule"/>
</dbReference>
<name>A0A1M4ZYD7_9BACT</name>
<gene>
    <name evidence="17" type="ORF">SAMN02745206_01574</name>
</gene>
<accession>A0A1M4ZYD7</accession>
<evidence type="ECO:0000256" key="6">
    <source>
        <dbReference type="ARBA" id="ARBA00022679"/>
    </source>
</evidence>
<dbReference type="SUPFAM" id="SSF52374">
    <property type="entry name" value="Nucleotidylyl transferase"/>
    <property type="match status" value="1"/>
</dbReference>
<dbReference type="GO" id="GO:0003919">
    <property type="term" value="F:FMN adenylyltransferase activity"/>
    <property type="evidence" value="ECO:0007669"/>
    <property type="project" value="UniProtKB-UniRule"/>
</dbReference>
<evidence type="ECO:0000313" key="18">
    <source>
        <dbReference type="Proteomes" id="UP000184076"/>
    </source>
</evidence>
<evidence type="ECO:0000256" key="8">
    <source>
        <dbReference type="ARBA" id="ARBA00022741"/>
    </source>
</evidence>
<dbReference type="NCBIfam" id="NF004160">
    <property type="entry name" value="PRK05627.1-3"/>
    <property type="match status" value="1"/>
</dbReference>
<dbReference type="GO" id="GO:0009398">
    <property type="term" value="P:FMN biosynthetic process"/>
    <property type="evidence" value="ECO:0007669"/>
    <property type="project" value="UniProtKB-UniRule"/>
</dbReference>
<dbReference type="InterPro" id="IPR015865">
    <property type="entry name" value="Riboflavin_kinase_bac/euk"/>
</dbReference>
<dbReference type="Gene3D" id="2.40.30.30">
    <property type="entry name" value="Riboflavin kinase-like"/>
    <property type="match status" value="1"/>
</dbReference>
<keyword evidence="8 15" id="KW-0547">Nucleotide-binding</keyword>
<dbReference type="Pfam" id="PF01687">
    <property type="entry name" value="Flavokinase"/>
    <property type="match status" value="1"/>
</dbReference>
<dbReference type="GO" id="GO:0006747">
    <property type="term" value="P:FAD biosynthetic process"/>
    <property type="evidence" value="ECO:0007669"/>
    <property type="project" value="UniProtKB-UniRule"/>
</dbReference>
<evidence type="ECO:0000256" key="15">
    <source>
        <dbReference type="PIRNR" id="PIRNR004491"/>
    </source>
</evidence>
<dbReference type="UniPathway" id="UPA00277">
    <property type="reaction ID" value="UER00407"/>
</dbReference>
<proteinExistence type="inferred from homology"/>
<dbReference type="PIRSF" id="PIRSF004491">
    <property type="entry name" value="FAD_Synth"/>
    <property type="match status" value="1"/>
</dbReference>
<dbReference type="NCBIfam" id="NF004162">
    <property type="entry name" value="PRK05627.1-5"/>
    <property type="match status" value="1"/>
</dbReference>
<comment type="pathway">
    <text evidence="2 15">Cofactor biosynthesis; FAD biosynthesis; FAD from FMN: step 1/1.</text>
</comment>
<dbReference type="Gene3D" id="3.40.50.620">
    <property type="entry name" value="HUPs"/>
    <property type="match status" value="1"/>
</dbReference>
<keyword evidence="12" id="KW-0511">Multifunctional enzyme</keyword>
<keyword evidence="10 15" id="KW-0274">FAD</keyword>
<dbReference type="InterPro" id="IPR002606">
    <property type="entry name" value="Riboflavin_kinase_bac"/>
</dbReference>
<evidence type="ECO:0000256" key="12">
    <source>
        <dbReference type="ARBA" id="ARBA00023268"/>
    </source>
</evidence>
<evidence type="ECO:0000256" key="4">
    <source>
        <dbReference type="ARBA" id="ARBA00022630"/>
    </source>
</evidence>